<feature type="non-terminal residue" evidence="1">
    <location>
        <position position="1"/>
    </location>
</feature>
<protein>
    <submittedName>
        <fullName evidence="1">Os07g0672175 protein</fullName>
    </submittedName>
</protein>
<dbReference type="InterPro" id="IPR044282">
    <property type="entry name" value="ABAP1/ARIA"/>
</dbReference>
<evidence type="ECO:0000313" key="1">
    <source>
        <dbReference type="EMBL" id="BAT03162.1"/>
    </source>
</evidence>
<dbReference type="EMBL" id="AP014963">
    <property type="protein sequence ID" value="BAT03162.1"/>
    <property type="molecule type" value="Genomic_DNA"/>
</dbReference>
<dbReference type="PANTHER" id="PTHR46710">
    <property type="entry name" value="ARM REPEAT PROTEIN INTERACTING WITH ABF2"/>
    <property type="match status" value="1"/>
</dbReference>
<keyword evidence="2" id="KW-1185">Reference proteome</keyword>
<gene>
    <name evidence="1" type="ordered locus">Os07g0672175</name>
    <name evidence="1" type="ORF">OSNPB_070672175</name>
</gene>
<reference evidence="2" key="1">
    <citation type="journal article" date="2005" name="Nature">
        <title>The map-based sequence of the rice genome.</title>
        <authorList>
            <consortium name="International rice genome sequencing project (IRGSP)"/>
            <person name="Matsumoto T."/>
            <person name="Wu J."/>
            <person name="Kanamori H."/>
            <person name="Katayose Y."/>
            <person name="Fujisawa M."/>
            <person name="Namiki N."/>
            <person name="Mizuno H."/>
            <person name="Yamamoto K."/>
            <person name="Antonio B.A."/>
            <person name="Baba T."/>
            <person name="Sakata K."/>
            <person name="Nagamura Y."/>
            <person name="Aoki H."/>
            <person name="Arikawa K."/>
            <person name="Arita K."/>
            <person name="Bito T."/>
            <person name="Chiden Y."/>
            <person name="Fujitsuka N."/>
            <person name="Fukunaka R."/>
            <person name="Hamada M."/>
            <person name="Harada C."/>
            <person name="Hayashi A."/>
            <person name="Hijishita S."/>
            <person name="Honda M."/>
            <person name="Hosokawa S."/>
            <person name="Ichikawa Y."/>
            <person name="Idonuma A."/>
            <person name="Iijima M."/>
            <person name="Ikeda M."/>
            <person name="Ikeno M."/>
            <person name="Ito K."/>
            <person name="Ito S."/>
            <person name="Ito T."/>
            <person name="Ito Y."/>
            <person name="Ito Y."/>
            <person name="Iwabuchi A."/>
            <person name="Kamiya K."/>
            <person name="Karasawa W."/>
            <person name="Kurita K."/>
            <person name="Katagiri S."/>
            <person name="Kikuta A."/>
            <person name="Kobayashi H."/>
            <person name="Kobayashi N."/>
            <person name="Machita K."/>
            <person name="Maehara T."/>
            <person name="Masukawa M."/>
            <person name="Mizubayashi T."/>
            <person name="Mukai Y."/>
            <person name="Nagasaki H."/>
            <person name="Nagata Y."/>
            <person name="Naito S."/>
            <person name="Nakashima M."/>
            <person name="Nakama Y."/>
            <person name="Nakamichi Y."/>
            <person name="Nakamura M."/>
            <person name="Meguro A."/>
            <person name="Negishi M."/>
            <person name="Ohta I."/>
            <person name="Ohta T."/>
            <person name="Okamoto M."/>
            <person name="Ono N."/>
            <person name="Saji S."/>
            <person name="Sakaguchi M."/>
            <person name="Sakai K."/>
            <person name="Shibata M."/>
            <person name="Shimokawa T."/>
            <person name="Song J."/>
            <person name="Takazaki Y."/>
            <person name="Terasawa K."/>
            <person name="Tsugane M."/>
            <person name="Tsuji K."/>
            <person name="Ueda S."/>
            <person name="Waki K."/>
            <person name="Yamagata H."/>
            <person name="Yamamoto M."/>
            <person name="Yamamoto S."/>
            <person name="Yamane H."/>
            <person name="Yoshiki S."/>
            <person name="Yoshihara R."/>
            <person name="Yukawa K."/>
            <person name="Zhong H."/>
            <person name="Yano M."/>
            <person name="Yuan Q."/>
            <person name="Ouyang S."/>
            <person name="Liu J."/>
            <person name="Jones K.M."/>
            <person name="Gansberger K."/>
            <person name="Moffat K."/>
            <person name="Hill J."/>
            <person name="Bera J."/>
            <person name="Fadrosh D."/>
            <person name="Jin S."/>
            <person name="Johri S."/>
            <person name="Kim M."/>
            <person name="Overton L."/>
            <person name="Reardon M."/>
            <person name="Tsitrin T."/>
            <person name="Vuong H."/>
            <person name="Weaver B."/>
            <person name="Ciecko A."/>
            <person name="Tallon L."/>
            <person name="Jackson J."/>
            <person name="Pai G."/>
            <person name="Aken S.V."/>
            <person name="Utterback T."/>
            <person name="Reidmuller S."/>
            <person name="Feldblyum T."/>
            <person name="Hsiao J."/>
            <person name="Zismann V."/>
            <person name="Iobst S."/>
            <person name="de Vazeille A.R."/>
            <person name="Buell C.R."/>
            <person name="Ying K."/>
            <person name="Li Y."/>
            <person name="Lu T."/>
            <person name="Huang Y."/>
            <person name="Zhao Q."/>
            <person name="Feng Q."/>
            <person name="Zhang L."/>
            <person name="Zhu J."/>
            <person name="Weng Q."/>
            <person name="Mu J."/>
            <person name="Lu Y."/>
            <person name="Fan D."/>
            <person name="Liu Y."/>
            <person name="Guan J."/>
            <person name="Zhang Y."/>
            <person name="Yu S."/>
            <person name="Liu X."/>
            <person name="Zhang Y."/>
            <person name="Hong G."/>
            <person name="Han B."/>
            <person name="Choisne N."/>
            <person name="Demange N."/>
            <person name="Orjeda G."/>
            <person name="Samain S."/>
            <person name="Cattolico L."/>
            <person name="Pelletier E."/>
            <person name="Couloux A."/>
            <person name="Segurens B."/>
            <person name="Wincker P."/>
            <person name="D'Hont A."/>
            <person name="Scarpelli C."/>
            <person name="Weissenbach J."/>
            <person name="Salanoubat M."/>
            <person name="Quetier F."/>
            <person name="Yu Y."/>
            <person name="Kim H.R."/>
            <person name="Rambo T."/>
            <person name="Currie J."/>
            <person name="Collura K."/>
            <person name="Luo M."/>
            <person name="Yang T."/>
            <person name="Ammiraju J.S.S."/>
            <person name="Engler F."/>
            <person name="Soderlund C."/>
            <person name="Wing R.A."/>
            <person name="Palmer L.E."/>
            <person name="de la Bastide M."/>
            <person name="Spiegel L."/>
            <person name="Nascimento L."/>
            <person name="Zutavern T."/>
            <person name="O'Shaughnessy A."/>
            <person name="Dike S."/>
            <person name="Dedhia N."/>
            <person name="Preston R."/>
            <person name="Balija V."/>
            <person name="McCombie W.R."/>
            <person name="Chow T."/>
            <person name="Chen H."/>
            <person name="Chung M."/>
            <person name="Chen C."/>
            <person name="Shaw J."/>
            <person name="Wu H."/>
            <person name="Hsiao K."/>
            <person name="Chao Y."/>
            <person name="Chu M."/>
            <person name="Cheng C."/>
            <person name="Hour A."/>
            <person name="Lee P."/>
            <person name="Lin S."/>
            <person name="Lin Y."/>
            <person name="Liou J."/>
            <person name="Liu S."/>
            <person name="Hsing Y."/>
            <person name="Raghuvanshi S."/>
            <person name="Mohanty A."/>
            <person name="Bharti A.K."/>
            <person name="Gaur A."/>
            <person name="Gupta V."/>
            <person name="Kumar D."/>
            <person name="Ravi V."/>
            <person name="Vij S."/>
            <person name="Kapur A."/>
            <person name="Khurana P."/>
            <person name="Khurana P."/>
            <person name="Khurana J.P."/>
            <person name="Tyagi A.K."/>
            <person name="Gaikwad K."/>
            <person name="Singh A."/>
            <person name="Dalal V."/>
            <person name="Srivastava S."/>
            <person name="Dixit A."/>
            <person name="Pal A.K."/>
            <person name="Ghazi I.A."/>
            <person name="Yadav M."/>
            <person name="Pandit A."/>
            <person name="Bhargava A."/>
            <person name="Sureshbabu K."/>
            <person name="Batra K."/>
            <person name="Sharma T.R."/>
            <person name="Mohapatra T."/>
            <person name="Singh N.K."/>
            <person name="Messing J."/>
            <person name="Nelson A.B."/>
            <person name="Fuks G."/>
            <person name="Kavchok S."/>
            <person name="Keizer G."/>
            <person name="Linton E."/>
            <person name="Llaca V."/>
            <person name="Song R."/>
            <person name="Tanyolac B."/>
            <person name="Young S."/>
            <person name="Ho-Il K."/>
            <person name="Hahn J.H."/>
            <person name="Sangsakoo G."/>
            <person name="Vanavichit A."/>
            <person name="de Mattos Luiz.A.T."/>
            <person name="Zimmer P.D."/>
            <person name="Malone G."/>
            <person name="Dellagostin O."/>
            <person name="de Oliveira A.C."/>
            <person name="Bevan M."/>
            <person name="Bancroft I."/>
            <person name="Minx P."/>
            <person name="Cordum H."/>
            <person name="Wilson R."/>
            <person name="Cheng Z."/>
            <person name="Jin W."/>
            <person name="Jiang J."/>
            <person name="Leong S.A."/>
            <person name="Iwama H."/>
            <person name="Gojobori T."/>
            <person name="Itoh T."/>
            <person name="Niimura Y."/>
            <person name="Fujii Y."/>
            <person name="Habara T."/>
            <person name="Sakai H."/>
            <person name="Sato Y."/>
            <person name="Wilson G."/>
            <person name="Kumar K."/>
            <person name="McCouch S."/>
            <person name="Juretic N."/>
            <person name="Hoen D."/>
            <person name="Wright S."/>
            <person name="Bruskiewich R."/>
            <person name="Bureau T."/>
            <person name="Miyao A."/>
            <person name="Hirochika H."/>
            <person name="Nishikawa T."/>
            <person name="Kadowaki K."/>
            <person name="Sugiura M."/>
            <person name="Burr B."/>
            <person name="Sasaki T."/>
        </authorList>
    </citation>
    <scope>NUCLEOTIDE SEQUENCE [LARGE SCALE GENOMIC DNA]</scope>
    <source>
        <strain evidence="2">cv. Nipponbare</strain>
    </source>
</reference>
<accession>A0A0N7KP16</accession>
<organism evidence="1 2">
    <name type="scientific">Oryza sativa subsp. japonica</name>
    <name type="common">Rice</name>
    <dbReference type="NCBI Taxonomy" id="39947"/>
    <lineage>
        <taxon>Eukaryota</taxon>
        <taxon>Viridiplantae</taxon>
        <taxon>Streptophyta</taxon>
        <taxon>Embryophyta</taxon>
        <taxon>Tracheophyta</taxon>
        <taxon>Spermatophyta</taxon>
        <taxon>Magnoliopsida</taxon>
        <taxon>Liliopsida</taxon>
        <taxon>Poales</taxon>
        <taxon>Poaceae</taxon>
        <taxon>BOP clade</taxon>
        <taxon>Oryzoideae</taxon>
        <taxon>Oryzeae</taxon>
        <taxon>Oryzinae</taxon>
        <taxon>Oryza</taxon>
        <taxon>Oryza sativa</taxon>
    </lineage>
</organism>
<evidence type="ECO:0000313" key="2">
    <source>
        <dbReference type="Proteomes" id="UP000059680"/>
    </source>
</evidence>
<dbReference type="InParanoid" id="A0A0N7KP16"/>
<name>A0A0N7KP16_ORYSJ</name>
<reference evidence="1 2" key="3">
    <citation type="journal article" date="2013" name="Rice">
        <title>Improvement of the Oryza sativa Nipponbare reference genome using next generation sequence and optical map data.</title>
        <authorList>
            <person name="Kawahara Y."/>
            <person name="de la Bastide M."/>
            <person name="Hamilton J.P."/>
            <person name="Kanamori H."/>
            <person name="McCombie W.R."/>
            <person name="Ouyang S."/>
            <person name="Schwartz D.C."/>
            <person name="Tanaka T."/>
            <person name="Wu J."/>
            <person name="Zhou S."/>
            <person name="Childs K.L."/>
            <person name="Davidson R.M."/>
            <person name="Lin H."/>
            <person name="Quesada-Ocampo L."/>
            <person name="Vaillancourt B."/>
            <person name="Sakai H."/>
            <person name="Lee S.S."/>
            <person name="Kim J."/>
            <person name="Numa H."/>
            <person name="Itoh T."/>
            <person name="Buell C.R."/>
            <person name="Matsumoto T."/>
        </authorList>
    </citation>
    <scope>NUCLEOTIDE SEQUENCE [LARGE SCALE GENOMIC DNA]</scope>
    <source>
        <strain evidence="2">cv. Nipponbare</strain>
    </source>
</reference>
<reference evidence="1 2" key="2">
    <citation type="journal article" date="2013" name="Plant Cell Physiol.">
        <title>Rice Annotation Project Database (RAP-DB): an integrative and interactive database for rice genomics.</title>
        <authorList>
            <person name="Sakai H."/>
            <person name="Lee S.S."/>
            <person name="Tanaka T."/>
            <person name="Numa H."/>
            <person name="Kim J."/>
            <person name="Kawahara Y."/>
            <person name="Wakimoto H."/>
            <person name="Yang C.C."/>
            <person name="Iwamoto M."/>
            <person name="Abe T."/>
            <person name="Yamada Y."/>
            <person name="Muto A."/>
            <person name="Inokuchi H."/>
            <person name="Ikemura T."/>
            <person name="Matsumoto T."/>
            <person name="Sasaki T."/>
            <person name="Itoh T."/>
        </authorList>
    </citation>
    <scope>NUCLEOTIDE SEQUENCE [LARGE SCALE GENOMIC DNA]</scope>
    <source>
        <strain evidence="2">cv. Nipponbare</strain>
    </source>
</reference>
<dbReference type="Gramene" id="Os07t0672175-00">
    <property type="protein sequence ID" value="Os07t0672175-00"/>
    <property type="gene ID" value="Os07g0672175"/>
</dbReference>
<dbReference type="PANTHER" id="PTHR46710:SF1">
    <property type="entry name" value="ARM REPEAT PROTEIN INTERACTING WITH ABF2"/>
    <property type="match status" value="1"/>
</dbReference>
<proteinExistence type="predicted"/>
<dbReference type="PaxDb" id="39947-A0A0N7KP16"/>
<dbReference type="Proteomes" id="UP000059680">
    <property type="component" value="Chromosome 7"/>
</dbReference>
<dbReference type="eggNOG" id="KOG0167">
    <property type="taxonomic scope" value="Eukaryota"/>
</dbReference>
<sequence>LGQARDLLPALPSKVHTQVGALHRCFSWHHAYCTAAKRATNVLMELAKKEEVANVIIKGSAMPALVFHLKGPPAVVAM</sequence>
<dbReference type="AlphaFoldDB" id="A0A0N7KP16"/>